<keyword evidence="3" id="KW-1185">Reference proteome</keyword>
<evidence type="ECO:0000256" key="1">
    <source>
        <dbReference type="SAM" id="MobiDB-lite"/>
    </source>
</evidence>
<name>A0AAN9TLS5_9HEMI</name>
<organism evidence="2 3">
    <name type="scientific">Parthenolecanium corni</name>
    <dbReference type="NCBI Taxonomy" id="536013"/>
    <lineage>
        <taxon>Eukaryota</taxon>
        <taxon>Metazoa</taxon>
        <taxon>Ecdysozoa</taxon>
        <taxon>Arthropoda</taxon>
        <taxon>Hexapoda</taxon>
        <taxon>Insecta</taxon>
        <taxon>Pterygota</taxon>
        <taxon>Neoptera</taxon>
        <taxon>Paraneoptera</taxon>
        <taxon>Hemiptera</taxon>
        <taxon>Sternorrhyncha</taxon>
        <taxon>Coccoidea</taxon>
        <taxon>Coccidae</taxon>
        <taxon>Parthenolecanium</taxon>
    </lineage>
</organism>
<dbReference type="AlphaFoldDB" id="A0AAN9TLS5"/>
<accession>A0AAN9TLS5</accession>
<evidence type="ECO:0000313" key="2">
    <source>
        <dbReference type="EMBL" id="KAK7597929.1"/>
    </source>
</evidence>
<feature type="region of interest" description="Disordered" evidence="1">
    <location>
        <begin position="177"/>
        <end position="213"/>
    </location>
</feature>
<feature type="compositionally biased region" description="Low complexity" evidence="1">
    <location>
        <begin position="262"/>
        <end position="276"/>
    </location>
</feature>
<comment type="caution">
    <text evidence="2">The sequence shown here is derived from an EMBL/GenBank/DDBJ whole genome shotgun (WGS) entry which is preliminary data.</text>
</comment>
<feature type="region of interest" description="Disordered" evidence="1">
    <location>
        <begin position="249"/>
        <end position="281"/>
    </location>
</feature>
<gene>
    <name evidence="2" type="ORF">V9T40_014885</name>
</gene>
<reference evidence="2 3" key="1">
    <citation type="submission" date="2024-03" db="EMBL/GenBank/DDBJ databases">
        <title>Adaptation during the transition from Ophiocordyceps entomopathogen to insect associate is accompanied by gene loss and intensified selection.</title>
        <authorList>
            <person name="Ward C.M."/>
            <person name="Onetto C.A."/>
            <person name="Borneman A.R."/>
        </authorList>
    </citation>
    <scope>NUCLEOTIDE SEQUENCE [LARGE SCALE GENOMIC DNA]</scope>
    <source>
        <strain evidence="2">AWRI1</strain>
        <tissue evidence="2">Single Adult Female</tissue>
    </source>
</reference>
<sequence>MLFERFASSSWFGSPVYTQLSKDDEAVPVGSRSIVSSGCLRLSPPSHSTIEHPLPPSERRVNSAAAYPPRIPYVKRERQMLDSRNYNRSSVQFSARGGIRFTRGELGHFGTQPPFICPSSTRAPSLLHPLASIFGEVSRILVHAPPAIRVEPYVTLALSGHPVSASTYQSVSPALGLQHHLQQQQQQQQQHPHQPKEEQLPPDSPPDILPELNGADLAMSLSPKQQNPHTTPFSVSDILSPIEESYRKLELCGGGPTSPYRSSTGGSSVGGSSTNGAPTSVSPASMANPYMHVAQFPPQYCNGPPDLSYGNGAAGWYSASPANDPRFASKFRMFKVSQEVNL</sequence>
<evidence type="ECO:0000313" key="3">
    <source>
        <dbReference type="Proteomes" id="UP001367676"/>
    </source>
</evidence>
<dbReference type="EMBL" id="JBBCAQ010000016">
    <property type="protein sequence ID" value="KAK7597929.1"/>
    <property type="molecule type" value="Genomic_DNA"/>
</dbReference>
<dbReference type="Proteomes" id="UP001367676">
    <property type="component" value="Unassembled WGS sequence"/>
</dbReference>
<protein>
    <submittedName>
        <fullName evidence="2">Uncharacterized protein</fullName>
    </submittedName>
</protein>
<proteinExistence type="predicted"/>
<feature type="compositionally biased region" description="Low complexity" evidence="1">
    <location>
        <begin position="177"/>
        <end position="192"/>
    </location>
</feature>